<dbReference type="Proteomes" id="UP000005012">
    <property type="component" value="Chromosome"/>
</dbReference>
<reference evidence="1 2" key="1">
    <citation type="journal article" date="2012" name="J. Bacteriol.">
        <title>Complete Genome Sequence of Providencia stuartii Clinical Isolate MRSN 2154.</title>
        <authorList>
            <person name="Clifford R.J."/>
            <person name="Hang J."/>
            <person name="Riley M.C."/>
            <person name="Onmus-Leone F."/>
            <person name="Kuschner R.A."/>
            <person name="Lesho E.P."/>
            <person name="Waterman P.E."/>
        </authorList>
    </citation>
    <scope>NUCLEOTIDE SEQUENCE [LARGE SCALE GENOMIC DNA]</scope>
    <source>
        <strain evidence="1 2">MRSN 2154</strain>
    </source>
</reference>
<dbReference type="KEGG" id="psi:S70_18100"/>
<organism evidence="1 2">
    <name type="scientific">Providencia stuartii (strain MRSN 2154)</name>
    <dbReference type="NCBI Taxonomy" id="1157951"/>
    <lineage>
        <taxon>Bacteria</taxon>
        <taxon>Pseudomonadati</taxon>
        <taxon>Pseudomonadota</taxon>
        <taxon>Gammaproteobacteria</taxon>
        <taxon>Enterobacterales</taxon>
        <taxon>Morganellaceae</taxon>
        <taxon>Providencia</taxon>
    </lineage>
</organism>
<dbReference type="AlphaFoldDB" id="A0A140SSU0"/>
<sequence length="75" mass="8409">MLLIELVTEDKVPVPSSVPLFSAEGDNPMLKGMFFEQVTLNVVFDDGLLVFKLTEPKLISELTLTWQELVTVIKT</sequence>
<evidence type="ECO:0000313" key="2">
    <source>
        <dbReference type="Proteomes" id="UP000005012"/>
    </source>
</evidence>
<dbReference type="PATRIC" id="fig|1157951.4.peg.3627"/>
<name>A0A140SSU0_PROSM</name>
<protein>
    <submittedName>
        <fullName evidence="1">Uncharacterized protein</fullName>
    </submittedName>
</protein>
<evidence type="ECO:0000313" key="1">
    <source>
        <dbReference type="EMBL" id="AFH95426.1"/>
    </source>
</evidence>
<accession>A0A140SSU0</accession>
<gene>
    <name evidence="1" type="ordered locus">S70_18100</name>
</gene>
<proteinExistence type="predicted"/>
<dbReference type="EMBL" id="CP003488">
    <property type="protein sequence ID" value="AFH95426.1"/>
    <property type="molecule type" value="Genomic_DNA"/>
</dbReference>
<reference evidence="2" key="2">
    <citation type="submission" date="2012-04" db="EMBL/GenBank/DDBJ databases">
        <title>Complete genome sequence of Providencia stuartii clinical isolate MRSN 2154.</title>
        <authorList>
            <person name="Clifford R.J."/>
            <person name="Hang J."/>
            <person name="Riley M.C."/>
            <person name="Onmus-Leone F."/>
            <person name="Kuschner R.A."/>
            <person name="Lesho E.P."/>
            <person name="Waterman P.E."/>
        </authorList>
    </citation>
    <scope>NUCLEOTIDE SEQUENCE [LARGE SCALE GENOMIC DNA]</scope>
    <source>
        <strain evidence="2">MRSN 2154</strain>
    </source>
</reference>
<dbReference type="HOGENOM" id="CLU_2668180_0_0_6"/>